<dbReference type="SUPFAM" id="SSF53098">
    <property type="entry name" value="Ribonuclease H-like"/>
    <property type="match status" value="1"/>
</dbReference>
<dbReference type="Gene3D" id="3.90.350.10">
    <property type="entry name" value="Transposase Inhibitor Protein From Tn5, Chain A, domain 1"/>
    <property type="match status" value="1"/>
</dbReference>
<evidence type="ECO:0000313" key="7">
    <source>
        <dbReference type="EMBL" id="AAS44924.1"/>
    </source>
</evidence>
<keyword evidence="5" id="KW-0233">DNA recombination</keyword>
<name>Q74P20_BACC1</name>
<feature type="domain" description="Transposase IS4-like" evidence="6">
    <location>
        <begin position="123"/>
        <end position="368"/>
    </location>
</feature>
<dbReference type="GO" id="GO:0006313">
    <property type="term" value="P:DNA transposition"/>
    <property type="evidence" value="ECO:0007669"/>
    <property type="project" value="InterPro"/>
</dbReference>
<dbReference type="AlphaFoldDB" id="Q74P20"/>
<dbReference type="NCBIfam" id="NF033592">
    <property type="entry name" value="transpos_IS4_1"/>
    <property type="match status" value="1"/>
</dbReference>
<dbReference type="PANTHER" id="PTHR33258:SF1">
    <property type="entry name" value="TRANSPOSASE INSL FOR INSERTION SEQUENCE ELEMENT IS186A-RELATED"/>
    <property type="match status" value="1"/>
</dbReference>
<dbReference type="InterPro" id="IPR012337">
    <property type="entry name" value="RNaseH-like_sf"/>
</dbReference>
<reference evidence="7 8" key="1">
    <citation type="journal article" date="2004" name="Nucleic Acids Res.">
        <title>The genome sequence of Bacillus cereus ATCC 10987 reveals metabolic adaptations and a large plasmid related to Bacillus anthracis pXO1.</title>
        <authorList>
            <person name="Rasko D.A."/>
            <person name="Ravel J."/>
            <person name="Okstad O.A."/>
            <person name="Helgason E."/>
            <person name="Cer R.Z."/>
            <person name="Jiang L."/>
            <person name="Shores K.A."/>
            <person name="Fouts D.E."/>
            <person name="Tourasse N.J."/>
            <person name="Angiuoli S.V."/>
            <person name="Kolonay J."/>
            <person name="Nelson W.C."/>
            <person name="Kolsto A.-B."/>
            <person name="Fraser C.M."/>
            <person name="Read T.D."/>
        </authorList>
    </citation>
    <scope>NUCLEOTIDE SEQUENCE [LARGE SCALE GENOMIC DNA]</scope>
    <source>
        <strain evidence="8">ATCC 10987 / NRS 248</strain>
        <plasmid evidence="8">Plasmid pBc10987</plasmid>
    </source>
</reference>
<sequence>MTHFMSKINDVTQEELRLLGEEFKSKFSIHHLQLLAVKTGMIRRKRKCRAQDLVSLCVFLSQAIGTESLVSLCAKLTRATGIQLSSQGLNERFNAQTVQFLKELFLQVFRKKFSPMTPLSNRFTRIRILDSTAFQLPAQYASSYKGVGGGGSEAGVKIQLEYELISGEFLETAVRDGTSSDCRYGQERTQTLEPGELSLRDLGYFSIYDLEKIADRKAFYVSRIRWNTQVYQKEKGGKWTLLDLEKLTKDLSEGQILELPEIYIGLHQKHKTRLVIYRLTQTEWTKRLEHHKKAKKKMPKYASRINLLITNVSSKHLPHNEVYELYSLRWQIEIIFKTWKSIFKIHEVKPVKLERFQCHLYGQLIGLCLVASITYRMRRLIWEKKQKEVSEYKCTYIVKIYFSSIHDVLFTTFQHPVSVLTRLFQDLVKNGRKARRYKCRTPFDILSITQECTKRLHKAV</sequence>
<accession>Q74P20</accession>
<dbReference type="Pfam" id="PF01609">
    <property type="entry name" value="DDE_Tnp_1"/>
    <property type="match status" value="1"/>
</dbReference>
<evidence type="ECO:0000256" key="1">
    <source>
        <dbReference type="ARBA" id="ARBA00002286"/>
    </source>
</evidence>
<dbReference type="InterPro" id="IPR002559">
    <property type="entry name" value="Transposase_11"/>
</dbReference>
<dbReference type="EMBL" id="AE017195">
    <property type="protein sequence ID" value="AAS44924.1"/>
    <property type="molecule type" value="Genomic_DNA"/>
</dbReference>
<evidence type="ECO:0000256" key="3">
    <source>
        <dbReference type="ARBA" id="ARBA00022578"/>
    </source>
</evidence>
<geneLocation type="plasmid" evidence="7 8">
    <name>pBc10987</name>
</geneLocation>
<comment type="similarity">
    <text evidence="2">Belongs to the transposase 11 family.</text>
</comment>
<organism evidence="7 8">
    <name type="scientific">Bacillus cereus (strain ATCC 10987 / NRS 248)</name>
    <dbReference type="NCBI Taxonomy" id="222523"/>
    <lineage>
        <taxon>Bacteria</taxon>
        <taxon>Bacillati</taxon>
        <taxon>Bacillota</taxon>
        <taxon>Bacilli</taxon>
        <taxon>Bacillales</taxon>
        <taxon>Bacillaceae</taxon>
        <taxon>Bacillus</taxon>
        <taxon>Bacillus cereus group</taxon>
    </lineage>
</organism>
<keyword evidence="7" id="KW-0614">Plasmid</keyword>
<dbReference type="Proteomes" id="UP000002527">
    <property type="component" value="Plasmid pBc10987"/>
</dbReference>
<dbReference type="InterPro" id="IPR047952">
    <property type="entry name" value="Transpos_IS4"/>
</dbReference>
<evidence type="ECO:0000256" key="4">
    <source>
        <dbReference type="ARBA" id="ARBA00023125"/>
    </source>
</evidence>
<dbReference type="HOGENOM" id="CLU_042765_0_1_9"/>
<evidence type="ECO:0000259" key="6">
    <source>
        <dbReference type="Pfam" id="PF01609"/>
    </source>
</evidence>
<comment type="function">
    <text evidence="1">Involved in the transposition of the insertion sequence.</text>
</comment>
<protein>
    <submittedName>
        <fullName evidence="7">IS231-related transposase</fullName>
    </submittedName>
</protein>
<dbReference type="PANTHER" id="PTHR33258">
    <property type="entry name" value="TRANSPOSASE INSL FOR INSERTION SEQUENCE ELEMENT IS186A-RELATED"/>
    <property type="match status" value="1"/>
</dbReference>
<proteinExistence type="inferred from homology"/>
<keyword evidence="3" id="KW-0815">Transposition</keyword>
<dbReference type="KEGG" id="bca:BCE_A0074"/>
<gene>
    <name evidence="7" type="ordered locus">BCE_A0074</name>
</gene>
<evidence type="ECO:0000313" key="8">
    <source>
        <dbReference type="Proteomes" id="UP000002527"/>
    </source>
</evidence>
<evidence type="ECO:0000256" key="2">
    <source>
        <dbReference type="ARBA" id="ARBA00010075"/>
    </source>
</evidence>
<dbReference type="GO" id="GO:0003677">
    <property type="term" value="F:DNA binding"/>
    <property type="evidence" value="ECO:0007669"/>
    <property type="project" value="UniProtKB-KW"/>
</dbReference>
<keyword evidence="4" id="KW-0238">DNA-binding</keyword>
<dbReference type="GO" id="GO:0004803">
    <property type="term" value="F:transposase activity"/>
    <property type="evidence" value="ECO:0007669"/>
    <property type="project" value="InterPro"/>
</dbReference>
<evidence type="ECO:0000256" key="5">
    <source>
        <dbReference type="ARBA" id="ARBA00023172"/>
    </source>
</evidence>